<name>A0AAW4JFN1_9ACTN</name>
<accession>A0AAW4JFN1</accession>
<evidence type="ECO:0000313" key="2">
    <source>
        <dbReference type="Proteomes" id="UP000669887"/>
    </source>
</evidence>
<gene>
    <name evidence="1" type="ORF">J5U46_08570</name>
</gene>
<proteinExistence type="predicted"/>
<dbReference type="EMBL" id="JAGFVQ010000011">
    <property type="protein sequence ID" value="MBO4140194.1"/>
    <property type="molecule type" value="Genomic_DNA"/>
</dbReference>
<reference evidence="1" key="1">
    <citation type="submission" date="2021-03" db="EMBL/GenBank/DDBJ databases">
        <title>X isolated from Micromonospora tulbaghiae.</title>
        <authorList>
            <person name="Stennett H.L."/>
        </authorList>
    </citation>
    <scope>NUCLEOTIDE SEQUENCE</scope>
    <source>
        <strain evidence="1">28M1-20</strain>
    </source>
</reference>
<organism evidence="1 2">
    <name type="scientific">Micromonospora tulbaghiae</name>
    <dbReference type="NCBI Taxonomy" id="479978"/>
    <lineage>
        <taxon>Bacteria</taxon>
        <taxon>Bacillati</taxon>
        <taxon>Actinomycetota</taxon>
        <taxon>Actinomycetes</taxon>
        <taxon>Micromonosporales</taxon>
        <taxon>Micromonosporaceae</taxon>
        <taxon>Micromonospora</taxon>
    </lineage>
</organism>
<evidence type="ECO:0000313" key="1">
    <source>
        <dbReference type="EMBL" id="MBO4140194.1"/>
    </source>
</evidence>
<dbReference type="AlphaFoldDB" id="A0AAW4JFN1"/>
<sequence>MSAYEIGAQLPTIDLMRRRCKALAVLERVIDGGEPYYGYTSTWGADEAALMSNGSGDEWAVVFTADGAFIRVFDHESAMSPYCDPDHELWPGLLDGIPKVLRPQVEEPAFCNEDGQFIATAVLWRLAGDDRWRAGEGITFPPVQGPYADTGPDGSGMLDILLDDIVDRFADFASDYYEIEVDRAAVEHVVAHRPLTDTVIQALNPQLTVADLREDIAAIGYPIASM</sequence>
<dbReference type="RefSeq" id="WP_208576848.1">
    <property type="nucleotide sequence ID" value="NZ_JAGFVQ010000011.1"/>
</dbReference>
<protein>
    <submittedName>
        <fullName evidence="1">Uncharacterized protein</fullName>
    </submittedName>
</protein>
<dbReference type="Proteomes" id="UP000669887">
    <property type="component" value="Unassembled WGS sequence"/>
</dbReference>
<comment type="caution">
    <text evidence="1">The sequence shown here is derived from an EMBL/GenBank/DDBJ whole genome shotgun (WGS) entry which is preliminary data.</text>
</comment>